<reference evidence="5" key="1">
    <citation type="submission" date="2018-05" db="EMBL/GenBank/DDBJ databases">
        <authorList>
            <person name="Lanie J.A."/>
            <person name="Ng W.-L."/>
            <person name="Kazmierczak K.M."/>
            <person name="Andrzejewski T.M."/>
            <person name="Davidsen T.M."/>
            <person name="Wayne K.J."/>
            <person name="Tettelin H."/>
            <person name="Glass J.I."/>
            <person name="Rusch D."/>
            <person name="Podicherti R."/>
            <person name="Tsui H.-C.T."/>
            <person name="Winkler M.E."/>
        </authorList>
    </citation>
    <scope>NUCLEOTIDE SEQUENCE</scope>
</reference>
<evidence type="ECO:0000313" key="5">
    <source>
        <dbReference type="EMBL" id="SVB43714.1"/>
    </source>
</evidence>
<keyword evidence="3" id="KW-0804">Transcription</keyword>
<protein>
    <recommendedName>
        <fullName evidence="4">HTH marR-type domain-containing protein</fullName>
    </recommendedName>
</protein>
<dbReference type="InterPro" id="IPR000835">
    <property type="entry name" value="HTH_MarR-typ"/>
</dbReference>
<keyword evidence="2" id="KW-0238">DNA-binding</keyword>
<dbReference type="EMBL" id="UINC01041862">
    <property type="protein sequence ID" value="SVB43714.1"/>
    <property type="molecule type" value="Genomic_DNA"/>
</dbReference>
<dbReference type="InterPro" id="IPR036388">
    <property type="entry name" value="WH-like_DNA-bd_sf"/>
</dbReference>
<proteinExistence type="predicted"/>
<dbReference type="SUPFAM" id="SSF46785">
    <property type="entry name" value="Winged helix' DNA-binding domain"/>
    <property type="match status" value="1"/>
</dbReference>
<dbReference type="GO" id="GO:0003677">
    <property type="term" value="F:DNA binding"/>
    <property type="evidence" value="ECO:0007669"/>
    <property type="project" value="UniProtKB-KW"/>
</dbReference>
<dbReference type="PANTHER" id="PTHR42756">
    <property type="entry name" value="TRANSCRIPTIONAL REGULATOR, MARR"/>
    <property type="match status" value="1"/>
</dbReference>
<sequence length="158" mass="18614">MLRENLERNFGFILNDVARLLRTTFDRRAKSIDLTRSQWWVLTHLYRRDGLNQSELADILEIEKPTLGRLLDRLEAKGWLRREPDPLDRRVKRVFLTDEVKPAMKSLRRIAADFRRDALAGLSQKQREQFVDTLLDIKANLLALSSDGQPHPKARKRR</sequence>
<dbReference type="Pfam" id="PF12802">
    <property type="entry name" value="MarR_2"/>
    <property type="match status" value="1"/>
</dbReference>
<dbReference type="PANTHER" id="PTHR42756:SF1">
    <property type="entry name" value="TRANSCRIPTIONAL REPRESSOR OF EMRAB OPERON"/>
    <property type="match status" value="1"/>
</dbReference>
<name>A0A382E0N5_9ZZZZ</name>
<evidence type="ECO:0000256" key="1">
    <source>
        <dbReference type="ARBA" id="ARBA00023015"/>
    </source>
</evidence>
<evidence type="ECO:0000259" key="4">
    <source>
        <dbReference type="PROSITE" id="PS50995"/>
    </source>
</evidence>
<dbReference type="AlphaFoldDB" id="A0A382E0N5"/>
<organism evidence="5">
    <name type="scientific">marine metagenome</name>
    <dbReference type="NCBI Taxonomy" id="408172"/>
    <lineage>
        <taxon>unclassified sequences</taxon>
        <taxon>metagenomes</taxon>
        <taxon>ecological metagenomes</taxon>
    </lineage>
</organism>
<dbReference type="Gene3D" id="1.10.10.10">
    <property type="entry name" value="Winged helix-like DNA-binding domain superfamily/Winged helix DNA-binding domain"/>
    <property type="match status" value="1"/>
</dbReference>
<dbReference type="SMART" id="SM00347">
    <property type="entry name" value="HTH_MARR"/>
    <property type="match status" value="1"/>
</dbReference>
<accession>A0A382E0N5</accession>
<gene>
    <name evidence="5" type="ORF">METZ01_LOCUS196568</name>
</gene>
<feature type="domain" description="HTH marR-type" evidence="4">
    <location>
        <begin position="7"/>
        <end position="139"/>
    </location>
</feature>
<evidence type="ECO:0000256" key="3">
    <source>
        <dbReference type="ARBA" id="ARBA00023163"/>
    </source>
</evidence>
<dbReference type="PRINTS" id="PR00598">
    <property type="entry name" value="HTHMARR"/>
</dbReference>
<evidence type="ECO:0000256" key="2">
    <source>
        <dbReference type="ARBA" id="ARBA00023125"/>
    </source>
</evidence>
<dbReference type="InterPro" id="IPR036390">
    <property type="entry name" value="WH_DNA-bd_sf"/>
</dbReference>
<keyword evidence="1" id="KW-0805">Transcription regulation</keyword>
<dbReference type="GO" id="GO:0003700">
    <property type="term" value="F:DNA-binding transcription factor activity"/>
    <property type="evidence" value="ECO:0007669"/>
    <property type="project" value="InterPro"/>
</dbReference>
<dbReference type="PROSITE" id="PS50995">
    <property type="entry name" value="HTH_MARR_2"/>
    <property type="match status" value="1"/>
</dbReference>